<dbReference type="STRING" id="70415.A0A5S6QX83"/>
<dbReference type="PANTHER" id="PTHR24210:SF0">
    <property type="entry name" value="LIM DOMAIN-CONTAINING PROTEIN"/>
    <property type="match status" value="1"/>
</dbReference>
<dbReference type="CDD" id="cd09332">
    <property type="entry name" value="LIM2_PINCH"/>
    <property type="match status" value="1"/>
</dbReference>
<accession>A0A5S6QX83</accession>
<evidence type="ECO:0000256" key="11">
    <source>
        <dbReference type="ARBA" id="ARBA00035530"/>
    </source>
</evidence>
<dbReference type="Pfam" id="PF01247">
    <property type="entry name" value="Ribosomal_L35Ae"/>
    <property type="match status" value="1"/>
</dbReference>
<dbReference type="Proteomes" id="UP000046395">
    <property type="component" value="Unassembled WGS sequence"/>
</dbReference>
<evidence type="ECO:0000313" key="15">
    <source>
        <dbReference type="WBParaSite" id="TMUE_3000011865.1"/>
    </source>
</evidence>
<dbReference type="GO" id="GO:0006412">
    <property type="term" value="P:translation"/>
    <property type="evidence" value="ECO:0007669"/>
    <property type="project" value="InterPro"/>
</dbReference>
<feature type="domain" description="LIM zinc-binding" evidence="13">
    <location>
        <begin position="5"/>
        <end position="66"/>
    </location>
</feature>
<organism evidence="14 15">
    <name type="scientific">Trichuris muris</name>
    <name type="common">Mouse whipworm</name>
    <dbReference type="NCBI Taxonomy" id="70415"/>
    <lineage>
        <taxon>Eukaryota</taxon>
        <taxon>Metazoa</taxon>
        <taxon>Ecdysozoa</taxon>
        <taxon>Nematoda</taxon>
        <taxon>Enoplea</taxon>
        <taxon>Dorylaimia</taxon>
        <taxon>Trichinellida</taxon>
        <taxon>Trichuridae</taxon>
        <taxon>Trichuris</taxon>
    </lineage>
</organism>
<dbReference type="GO" id="GO:1990904">
    <property type="term" value="C:ribonucleoprotein complex"/>
    <property type="evidence" value="ECO:0007669"/>
    <property type="project" value="UniProtKB-KW"/>
</dbReference>
<dbReference type="InterPro" id="IPR038661">
    <property type="entry name" value="Ribosomal_eL33_sf"/>
</dbReference>
<evidence type="ECO:0000256" key="6">
    <source>
        <dbReference type="ARBA" id="ARBA00022949"/>
    </source>
</evidence>
<feature type="domain" description="LIM zinc-binding" evidence="13">
    <location>
        <begin position="188"/>
        <end position="247"/>
    </location>
</feature>
<dbReference type="Pfam" id="PF00412">
    <property type="entry name" value="LIM"/>
    <property type="match status" value="5"/>
</dbReference>
<dbReference type="FunFam" id="2.40.10.190:FF:000001">
    <property type="entry name" value="60S ribosomal protein L35a"/>
    <property type="match status" value="1"/>
</dbReference>
<evidence type="ECO:0000256" key="3">
    <source>
        <dbReference type="ARBA" id="ARBA00022723"/>
    </source>
</evidence>
<dbReference type="PANTHER" id="PTHR24210">
    <property type="entry name" value="LIM DOMAIN-CONTAINING PROTEIN"/>
    <property type="match status" value="1"/>
</dbReference>
<dbReference type="SMART" id="SM00132">
    <property type="entry name" value="LIM"/>
    <property type="match status" value="5"/>
</dbReference>
<evidence type="ECO:0000256" key="2">
    <source>
        <dbReference type="ARBA" id="ARBA00009269"/>
    </source>
</evidence>
<dbReference type="GO" id="GO:0005911">
    <property type="term" value="C:cell-cell junction"/>
    <property type="evidence" value="ECO:0007669"/>
    <property type="project" value="TreeGrafter"/>
</dbReference>
<keyword evidence="8 12" id="KW-0440">LIM domain</keyword>
<name>A0A5S6QX83_TRIMR</name>
<dbReference type="GO" id="GO:0005840">
    <property type="term" value="C:ribosome"/>
    <property type="evidence" value="ECO:0007669"/>
    <property type="project" value="UniProtKB-KW"/>
</dbReference>
<dbReference type="GO" id="GO:0098609">
    <property type="term" value="P:cell-cell adhesion"/>
    <property type="evidence" value="ECO:0007669"/>
    <property type="project" value="TreeGrafter"/>
</dbReference>
<keyword evidence="5 12" id="KW-0862">Zinc</keyword>
<reference evidence="15" key="1">
    <citation type="submission" date="2019-12" db="UniProtKB">
        <authorList>
            <consortium name="WormBaseParasite"/>
        </authorList>
    </citation>
    <scope>IDENTIFICATION</scope>
</reference>
<evidence type="ECO:0000256" key="7">
    <source>
        <dbReference type="ARBA" id="ARBA00022980"/>
    </source>
</evidence>
<evidence type="ECO:0000256" key="5">
    <source>
        <dbReference type="ARBA" id="ARBA00022833"/>
    </source>
</evidence>
<dbReference type="GO" id="GO:0045216">
    <property type="term" value="P:cell-cell junction organization"/>
    <property type="evidence" value="ECO:0007669"/>
    <property type="project" value="TreeGrafter"/>
</dbReference>
<dbReference type="Gene3D" id="2.40.10.190">
    <property type="entry name" value="translation elongation factor selb, chain A, domain 4"/>
    <property type="match status" value="1"/>
</dbReference>
<dbReference type="PROSITE" id="PS50023">
    <property type="entry name" value="LIM_DOMAIN_2"/>
    <property type="match status" value="3"/>
</dbReference>
<keyword evidence="4" id="KW-0677">Repeat</keyword>
<evidence type="ECO:0000256" key="10">
    <source>
        <dbReference type="ARBA" id="ARBA00035228"/>
    </source>
</evidence>
<dbReference type="CDD" id="cd09334">
    <property type="entry name" value="LIM4_PINCH"/>
    <property type="match status" value="1"/>
</dbReference>
<dbReference type="CDD" id="cd09333">
    <property type="entry name" value="LIM3_PINCH"/>
    <property type="match status" value="1"/>
</dbReference>
<dbReference type="Gene3D" id="2.10.110.10">
    <property type="entry name" value="Cysteine Rich Protein"/>
    <property type="match status" value="5"/>
</dbReference>
<dbReference type="InterPro" id="IPR001781">
    <property type="entry name" value="Znf_LIM"/>
</dbReference>
<sequence>MLSNVFCYGCGKGFALNEQIVNCEKEVWHQRCFVCAQCFRPFPDGLFFEFEGRKYCEHDFHVLYAPYCAKCGEFIDGRVIKAMNCNWHPDCFRCNICNLVLADIGFLRNAGRALCRDCNLKEKASGTGKYICHKCRGVIDEGHIKFRGEVYHPYHFTCNRCENELTSDAREVKGNLYCLRCHDIMGIPICGACRRPIEDRVITALGKHWHVEHFVCAKCEKPFLGTRHFEKRGLAYCETHFHQLFGNVCFKCGHVITKDAFQALNKAWCVKCFSCTFCDKKLDEKTKFYEVDMRPSPCIANVLDVYGRTMSTEQAVEVKKTEEPVSKTATRKRASRKKRKTFRLYVRAVFTGFKRGLRNQHENTALLKLEGVYKKEDALFYVGKRCAYVYRGKSKRKVPNKRIWSTKRVIWGKVTRTHGSGGSVRAKFKRNLPPKAMGKRVRVMLYPSSI</sequence>
<protein>
    <recommendedName>
        <fullName evidence="10">Large ribosomal subunit protein eL33</fullName>
    </recommendedName>
    <alternativeName>
        <fullName evidence="11">60S ribosomal protein L35a</fullName>
    </alternativeName>
</protein>
<evidence type="ECO:0000256" key="4">
    <source>
        <dbReference type="ARBA" id="ARBA00022737"/>
    </source>
</evidence>
<dbReference type="CDD" id="cd09331">
    <property type="entry name" value="LIM1_PINCH"/>
    <property type="match status" value="1"/>
</dbReference>
<dbReference type="WBParaSite" id="TMUE_3000011865.1">
    <property type="protein sequence ID" value="TMUE_3000011865.1"/>
    <property type="gene ID" value="WBGene00292255"/>
</dbReference>
<dbReference type="InterPro" id="IPR018266">
    <property type="entry name" value="Ribosomal_eL33_CS"/>
</dbReference>
<keyword evidence="7" id="KW-0689">Ribosomal protein</keyword>
<dbReference type="SUPFAM" id="SSF57716">
    <property type="entry name" value="Glucocorticoid receptor-like (DNA-binding domain)"/>
    <property type="match status" value="6"/>
</dbReference>
<dbReference type="SUPFAM" id="SSF50447">
    <property type="entry name" value="Translation proteins"/>
    <property type="match status" value="1"/>
</dbReference>
<dbReference type="GO" id="GO:0003735">
    <property type="term" value="F:structural constituent of ribosome"/>
    <property type="evidence" value="ECO:0007669"/>
    <property type="project" value="InterPro"/>
</dbReference>
<evidence type="ECO:0000313" key="14">
    <source>
        <dbReference type="Proteomes" id="UP000046395"/>
    </source>
</evidence>
<evidence type="ECO:0000259" key="13">
    <source>
        <dbReference type="PROSITE" id="PS50023"/>
    </source>
</evidence>
<dbReference type="GO" id="GO:0005925">
    <property type="term" value="C:focal adhesion"/>
    <property type="evidence" value="ECO:0007669"/>
    <property type="project" value="TreeGrafter"/>
</dbReference>
<dbReference type="HAMAP" id="MF_00573">
    <property type="entry name" value="Ribosomal_eL33"/>
    <property type="match status" value="1"/>
</dbReference>
<feature type="domain" description="LIM zinc-binding" evidence="13">
    <location>
        <begin position="67"/>
        <end position="125"/>
    </location>
</feature>
<dbReference type="GO" id="GO:2001046">
    <property type="term" value="P:positive regulation of integrin-mediated signaling pathway"/>
    <property type="evidence" value="ECO:0007669"/>
    <property type="project" value="TreeGrafter"/>
</dbReference>
<keyword evidence="14" id="KW-1185">Reference proteome</keyword>
<dbReference type="InterPro" id="IPR047944">
    <property type="entry name" value="LIMS1/2-like_LIM1"/>
</dbReference>
<evidence type="ECO:0000256" key="8">
    <source>
        <dbReference type="ARBA" id="ARBA00023038"/>
    </source>
</evidence>
<dbReference type="InterPro" id="IPR009000">
    <property type="entry name" value="Transl_B-barrel_sf"/>
</dbReference>
<comment type="subcellular location">
    <subcellularLocation>
        <location evidence="1">Cell junction</location>
    </subcellularLocation>
</comment>
<dbReference type="GO" id="GO:0005737">
    <property type="term" value="C:cytoplasm"/>
    <property type="evidence" value="ECO:0007669"/>
    <property type="project" value="TreeGrafter"/>
</dbReference>
<dbReference type="AlphaFoldDB" id="A0A5S6QX83"/>
<comment type="similarity">
    <text evidence="2">Belongs to the eukaryotic ribosomal protein eL33 family.</text>
</comment>
<dbReference type="FunFam" id="2.10.110.10:FF:000094">
    <property type="entry name" value="LIM domain-containing protein"/>
    <property type="match status" value="1"/>
</dbReference>
<evidence type="ECO:0000256" key="1">
    <source>
        <dbReference type="ARBA" id="ARBA00004282"/>
    </source>
</evidence>
<keyword evidence="9" id="KW-0687">Ribonucleoprotein</keyword>
<dbReference type="InterPro" id="IPR017351">
    <property type="entry name" value="PINCH-1-4-like"/>
</dbReference>
<proteinExistence type="inferred from homology"/>
<dbReference type="FunFam" id="2.10.110.10:FF:000017">
    <property type="entry name" value="Lim and senescent cell antigen-like-containing"/>
    <property type="match status" value="1"/>
</dbReference>
<dbReference type="PROSITE" id="PS01105">
    <property type="entry name" value="RIBOSOMAL_L35AE"/>
    <property type="match status" value="1"/>
</dbReference>
<evidence type="ECO:0000256" key="12">
    <source>
        <dbReference type="PROSITE-ProRule" id="PRU00125"/>
    </source>
</evidence>
<dbReference type="GO" id="GO:1900026">
    <property type="term" value="P:positive regulation of substrate adhesion-dependent cell spreading"/>
    <property type="evidence" value="ECO:0007669"/>
    <property type="project" value="TreeGrafter"/>
</dbReference>
<dbReference type="GO" id="GO:0046872">
    <property type="term" value="F:metal ion binding"/>
    <property type="evidence" value="ECO:0007669"/>
    <property type="project" value="UniProtKB-KW"/>
</dbReference>
<dbReference type="FunFam" id="2.10.110.10:FF:000011">
    <property type="entry name" value="Lim and senescent cell antigen-like-containing"/>
    <property type="match status" value="1"/>
</dbReference>
<keyword evidence="6" id="KW-0965">Cell junction</keyword>
<dbReference type="InterPro" id="IPR001780">
    <property type="entry name" value="Ribosomal_eL33"/>
</dbReference>
<dbReference type="PROSITE" id="PS00478">
    <property type="entry name" value="LIM_DOMAIN_1"/>
    <property type="match status" value="3"/>
</dbReference>
<evidence type="ECO:0000256" key="9">
    <source>
        <dbReference type="ARBA" id="ARBA00023274"/>
    </source>
</evidence>
<keyword evidence="3 12" id="KW-0479">Metal-binding</keyword>